<proteinExistence type="predicted"/>
<reference evidence="1 2" key="1">
    <citation type="submission" date="2008-10" db="EMBL/GenBank/DDBJ databases">
        <title>Genome sequence of Bacillus cereus B4264.</title>
        <authorList>
            <person name="Dodson R.J."/>
            <person name="Durkin A.S."/>
            <person name="Rosovitz M.J."/>
            <person name="Rasko D.A."/>
            <person name="Hoffmaster A."/>
            <person name="Ravel J."/>
            <person name="Sutton G."/>
        </authorList>
    </citation>
    <scope>NUCLEOTIDE SEQUENCE [LARGE SCALE GENOMIC DNA]</scope>
    <source>
        <strain evidence="1 2">B4264</strain>
    </source>
</reference>
<evidence type="ECO:0000313" key="1">
    <source>
        <dbReference type="EMBL" id="ACK62736.1"/>
    </source>
</evidence>
<sequence length="48" mass="5605">MYGIKKVRYMKKRLGVCEWGLSIIMLSQAAMRCMYSIKKTRGMMGKKV</sequence>
<accession>B7HBK9</accession>
<dbReference type="Proteomes" id="UP000007096">
    <property type="component" value="Chromosome"/>
</dbReference>
<dbReference type="KEGG" id="bcb:BCB4264_A0610"/>
<dbReference type="AlphaFoldDB" id="B7HBK9"/>
<name>B7HBK9_BACC4</name>
<gene>
    <name evidence="1" type="ordered locus">BCB4264_A0610</name>
</gene>
<organism evidence="1 2">
    <name type="scientific">Bacillus cereus (strain B4264)</name>
    <dbReference type="NCBI Taxonomy" id="405532"/>
    <lineage>
        <taxon>Bacteria</taxon>
        <taxon>Bacillati</taxon>
        <taxon>Bacillota</taxon>
        <taxon>Bacilli</taxon>
        <taxon>Bacillales</taxon>
        <taxon>Bacillaceae</taxon>
        <taxon>Bacillus</taxon>
        <taxon>Bacillus cereus group</taxon>
    </lineage>
</organism>
<dbReference type="EMBL" id="CP001176">
    <property type="protein sequence ID" value="ACK62736.1"/>
    <property type="molecule type" value="Genomic_DNA"/>
</dbReference>
<protein>
    <submittedName>
        <fullName evidence="1">Uncharacterized protein</fullName>
    </submittedName>
</protein>
<dbReference type="HOGENOM" id="CLU_3195804_0_0_9"/>
<evidence type="ECO:0000313" key="2">
    <source>
        <dbReference type="Proteomes" id="UP000007096"/>
    </source>
</evidence>